<reference evidence="1 2" key="1">
    <citation type="submission" date="2019-05" db="EMBL/GenBank/DDBJ databases">
        <title>Another draft genome of Portunus trituberculatus and its Hox gene families provides insights of decapod evolution.</title>
        <authorList>
            <person name="Jeong J.-H."/>
            <person name="Song I."/>
            <person name="Kim S."/>
            <person name="Choi T."/>
            <person name="Kim D."/>
            <person name="Ryu S."/>
            <person name="Kim W."/>
        </authorList>
    </citation>
    <scope>NUCLEOTIDE SEQUENCE [LARGE SCALE GENOMIC DNA]</scope>
    <source>
        <tissue evidence="1">Muscle</tissue>
    </source>
</reference>
<evidence type="ECO:0000313" key="2">
    <source>
        <dbReference type="Proteomes" id="UP000324222"/>
    </source>
</evidence>
<sequence length="66" mass="7196">MWHDTAQKPLLSAPPQSPIPIHSGRWLTAPRCSMLIQSCSTLRSGRGISGLQNAAVLSKLLMKIKD</sequence>
<evidence type="ECO:0000313" key="1">
    <source>
        <dbReference type="EMBL" id="MPC13211.1"/>
    </source>
</evidence>
<dbReference type="Proteomes" id="UP000324222">
    <property type="component" value="Unassembled WGS sequence"/>
</dbReference>
<protein>
    <submittedName>
        <fullName evidence="1">Uncharacterized protein</fullName>
    </submittedName>
</protein>
<comment type="caution">
    <text evidence="1">The sequence shown here is derived from an EMBL/GenBank/DDBJ whole genome shotgun (WGS) entry which is preliminary data.</text>
</comment>
<dbReference type="EMBL" id="VSRR010000266">
    <property type="protein sequence ID" value="MPC13211.1"/>
    <property type="molecule type" value="Genomic_DNA"/>
</dbReference>
<name>A0A5B7CWI6_PORTR</name>
<organism evidence="1 2">
    <name type="scientific">Portunus trituberculatus</name>
    <name type="common">Swimming crab</name>
    <name type="synonym">Neptunus trituberculatus</name>
    <dbReference type="NCBI Taxonomy" id="210409"/>
    <lineage>
        <taxon>Eukaryota</taxon>
        <taxon>Metazoa</taxon>
        <taxon>Ecdysozoa</taxon>
        <taxon>Arthropoda</taxon>
        <taxon>Crustacea</taxon>
        <taxon>Multicrustacea</taxon>
        <taxon>Malacostraca</taxon>
        <taxon>Eumalacostraca</taxon>
        <taxon>Eucarida</taxon>
        <taxon>Decapoda</taxon>
        <taxon>Pleocyemata</taxon>
        <taxon>Brachyura</taxon>
        <taxon>Eubrachyura</taxon>
        <taxon>Portunoidea</taxon>
        <taxon>Portunidae</taxon>
        <taxon>Portuninae</taxon>
        <taxon>Portunus</taxon>
    </lineage>
</organism>
<dbReference type="AlphaFoldDB" id="A0A5B7CWI6"/>
<keyword evidence="2" id="KW-1185">Reference proteome</keyword>
<accession>A0A5B7CWI6</accession>
<proteinExistence type="predicted"/>
<gene>
    <name evidence="1" type="ORF">E2C01_005934</name>
</gene>